<protein>
    <recommendedName>
        <fullName evidence="5">FZ domain-containing protein</fullName>
    </recommendedName>
</protein>
<evidence type="ECO:0008006" key="5">
    <source>
        <dbReference type="Google" id="ProtNLM"/>
    </source>
</evidence>
<feature type="compositionally biased region" description="Polar residues" evidence="1">
    <location>
        <begin position="54"/>
        <end position="65"/>
    </location>
</feature>
<reference evidence="3" key="2">
    <citation type="submission" date="2015-06" db="UniProtKB">
        <authorList>
            <consortium name="EnsemblMetazoa"/>
        </authorList>
    </citation>
    <scope>IDENTIFICATION</scope>
</reference>
<gene>
    <name evidence="3" type="primary">107359863</name>
</gene>
<name>T1JRJ2_TETUR</name>
<dbReference type="Proteomes" id="UP000015104">
    <property type="component" value="Unassembled WGS sequence"/>
</dbReference>
<dbReference type="HOGENOM" id="CLU_2006807_0_0_1"/>
<evidence type="ECO:0000313" key="4">
    <source>
        <dbReference type="Proteomes" id="UP000015104"/>
    </source>
</evidence>
<proteinExistence type="predicted"/>
<feature type="chain" id="PRO_5004590659" description="FZ domain-containing protein" evidence="2">
    <location>
        <begin position="29"/>
        <end position="124"/>
    </location>
</feature>
<evidence type="ECO:0000256" key="2">
    <source>
        <dbReference type="SAM" id="SignalP"/>
    </source>
</evidence>
<dbReference type="EnsemblMetazoa" id="tetur01g07080.1">
    <property type="protein sequence ID" value="tetur01g07080.1"/>
    <property type="gene ID" value="tetur01g07080"/>
</dbReference>
<feature type="region of interest" description="Disordered" evidence="1">
    <location>
        <begin position="54"/>
        <end position="80"/>
    </location>
</feature>
<dbReference type="EMBL" id="CAEY01000449">
    <property type="status" value="NOT_ANNOTATED_CDS"/>
    <property type="molecule type" value="Genomic_DNA"/>
</dbReference>
<dbReference type="OMA" id="FVFAPTC"/>
<accession>T1JRJ2</accession>
<feature type="signal peptide" evidence="2">
    <location>
        <begin position="1"/>
        <end position="28"/>
    </location>
</feature>
<evidence type="ECO:0000256" key="1">
    <source>
        <dbReference type="SAM" id="MobiDB-lite"/>
    </source>
</evidence>
<organism evidence="3 4">
    <name type="scientific">Tetranychus urticae</name>
    <name type="common">Two-spotted spider mite</name>
    <dbReference type="NCBI Taxonomy" id="32264"/>
    <lineage>
        <taxon>Eukaryota</taxon>
        <taxon>Metazoa</taxon>
        <taxon>Ecdysozoa</taxon>
        <taxon>Arthropoda</taxon>
        <taxon>Chelicerata</taxon>
        <taxon>Arachnida</taxon>
        <taxon>Acari</taxon>
        <taxon>Acariformes</taxon>
        <taxon>Trombidiformes</taxon>
        <taxon>Prostigmata</taxon>
        <taxon>Eleutherengona</taxon>
        <taxon>Raphignathae</taxon>
        <taxon>Tetranychoidea</taxon>
        <taxon>Tetranychidae</taxon>
        <taxon>Tetranychus</taxon>
    </lineage>
</organism>
<dbReference type="KEGG" id="tut:107359863"/>
<evidence type="ECO:0000313" key="3">
    <source>
        <dbReference type="EnsemblMetazoa" id="tetur01g07080.1"/>
    </source>
</evidence>
<keyword evidence="2" id="KW-0732">Signal</keyword>
<reference evidence="4" key="1">
    <citation type="submission" date="2011-08" db="EMBL/GenBank/DDBJ databases">
        <authorList>
            <person name="Rombauts S."/>
        </authorList>
    </citation>
    <scope>NUCLEOTIDE SEQUENCE</scope>
    <source>
        <strain evidence="4">London</strain>
    </source>
</reference>
<dbReference type="AlphaFoldDB" id="T1JRJ2"/>
<sequence length="124" mass="13717">MVSSVNQLTVLVTLLSIVLFNLIVVSTAYPVDCSKFVFAPTCRGVIAKRINSNGFKTNSKSTQNDLTDRSDPWPEMNPSSSSYKNIISKLFPSMVKEMHPSNTNSGWDRFDSLYQGNDGLLFGS</sequence>
<dbReference type="OrthoDB" id="6357664at2759"/>
<keyword evidence="4" id="KW-1185">Reference proteome</keyword>